<keyword evidence="3 5" id="KW-0479">Metal-binding</keyword>
<proteinExistence type="inferred from homology"/>
<dbReference type="GO" id="GO:0005506">
    <property type="term" value="F:iron ion binding"/>
    <property type="evidence" value="ECO:0007669"/>
    <property type="project" value="InterPro"/>
</dbReference>
<evidence type="ECO:0000256" key="1">
    <source>
        <dbReference type="ARBA" id="ARBA00001971"/>
    </source>
</evidence>
<evidence type="ECO:0000256" key="4">
    <source>
        <dbReference type="ARBA" id="ARBA00023004"/>
    </source>
</evidence>
<keyword evidence="5" id="KW-0349">Heme</keyword>
<dbReference type="Pfam" id="PF00067">
    <property type="entry name" value="p450"/>
    <property type="match status" value="1"/>
</dbReference>
<dbReference type="InterPro" id="IPR036396">
    <property type="entry name" value="Cyt_P450_sf"/>
</dbReference>
<evidence type="ECO:0000256" key="2">
    <source>
        <dbReference type="ARBA" id="ARBA00010617"/>
    </source>
</evidence>
<dbReference type="EMBL" id="JAGHQL010000132">
    <property type="protein sequence ID" value="KAH0537755.1"/>
    <property type="molecule type" value="Genomic_DNA"/>
</dbReference>
<dbReference type="InterPro" id="IPR001128">
    <property type="entry name" value="Cyt_P450"/>
</dbReference>
<evidence type="ECO:0000256" key="6">
    <source>
        <dbReference type="SAM" id="Phobius"/>
    </source>
</evidence>
<keyword evidence="4 5" id="KW-0408">Iron</keyword>
<dbReference type="OrthoDB" id="3934656at2759"/>
<dbReference type="PANTHER" id="PTHR24305:SF168">
    <property type="entry name" value="P450, PUTATIVE (EUROFUNG)-RELATED"/>
    <property type="match status" value="1"/>
</dbReference>
<protein>
    <recommendedName>
        <fullName evidence="9">Pisatin demethylase</fullName>
    </recommendedName>
</protein>
<dbReference type="Proteomes" id="UP000698800">
    <property type="component" value="Unassembled WGS sequence"/>
</dbReference>
<feature type="transmembrane region" description="Helical" evidence="6">
    <location>
        <begin position="13"/>
        <end position="33"/>
    </location>
</feature>
<keyword evidence="6" id="KW-1133">Transmembrane helix</keyword>
<keyword evidence="6" id="KW-0812">Transmembrane</keyword>
<evidence type="ECO:0000313" key="7">
    <source>
        <dbReference type="EMBL" id="KAH0537755.1"/>
    </source>
</evidence>
<organism evidence="7 8">
    <name type="scientific">Glutinoglossum americanum</name>
    <dbReference type="NCBI Taxonomy" id="1670608"/>
    <lineage>
        <taxon>Eukaryota</taxon>
        <taxon>Fungi</taxon>
        <taxon>Dikarya</taxon>
        <taxon>Ascomycota</taxon>
        <taxon>Pezizomycotina</taxon>
        <taxon>Geoglossomycetes</taxon>
        <taxon>Geoglossales</taxon>
        <taxon>Geoglossaceae</taxon>
        <taxon>Glutinoglossum</taxon>
    </lineage>
</organism>
<accession>A0A9P8I071</accession>
<dbReference type="PRINTS" id="PR00385">
    <property type="entry name" value="P450"/>
</dbReference>
<comment type="caution">
    <text evidence="7">The sequence shown here is derived from an EMBL/GenBank/DDBJ whole genome shotgun (WGS) entry which is preliminary data.</text>
</comment>
<evidence type="ECO:0008006" key="9">
    <source>
        <dbReference type="Google" id="ProtNLM"/>
    </source>
</evidence>
<dbReference type="GO" id="GO:0020037">
    <property type="term" value="F:heme binding"/>
    <property type="evidence" value="ECO:0007669"/>
    <property type="project" value="InterPro"/>
</dbReference>
<sequence length="474" mass="53788">MAEAIIRKHLLSIVGYLVVVCSIAYFAINRYLVYRRLKQFKGPWIAAVSKLWMVKSTYRGTMHLDVADACRRYGHIARISPNDLVTDDYEILRRMSAVRSPYTRSDWYDGTSFDHKLDHVFSERNEARHLDLRSRMTSGYSGKENSHLEECVDNRLLDLFKLIHDNYMSSKSALRPVDFARITQYLSLDVISDVSFGEPFGFLTKDEDVHEYIKMQRALLPVFEWFSTLPSLNRLIRIGWISRLVMPSPEDKTGVGKLMGIAKQIVARRFGPERIERKDMLGSFISHGLSQREAEIEAVLQIMAGSDTTVTALRTITLFIITQPRVYTALQSELDAATCTNRLSNPIARHSETLELPYLQACIKEGLRIWPPVMGLMQKTVPPGGDTLNGQFVPAGTNIGYCAWGVHRNKEVFGGDADIYRPERWLGVEEERLARMHKVGDLVFGSGRYGCLGKPIALLEISKALAEVCYAQDI</sequence>
<dbReference type="PRINTS" id="PR00465">
    <property type="entry name" value="EP450IV"/>
</dbReference>
<gene>
    <name evidence="7" type="ORF">FGG08_005503</name>
</gene>
<keyword evidence="8" id="KW-1185">Reference proteome</keyword>
<comment type="cofactor">
    <cofactor evidence="1 5">
        <name>heme</name>
        <dbReference type="ChEBI" id="CHEBI:30413"/>
    </cofactor>
</comment>
<dbReference type="SUPFAM" id="SSF48264">
    <property type="entry name" value="Cytochrome P450"/>
    <property type="match status" value="1"/>
</dbReference>
<reference evidence="7" key="1">
    <citation type="submission" date="2021-03" db="EMBL/GenBank/DDBJ databases">
        <title>Comparative genomics and phylogenomic investigation of the class Geoglossomycetes provide insights into ecological specialization and systematics.</title>
        <authorList>
            <person name="Melie T."/>
            <person name="Pirro S."/>
            <person name="Miller A.N."/>
            <person name="Quandt A."/>
        </authorList>
    </citation>
    <scope>NUCLEOTIDE SEQUENCE</scope>
    <source>
        <strain evidence="7">GBOQ0MN5Z8</strain>
    </source>
</reference>
<evidence type="ECO:0000313" key="8">
    <source>
        <dbReference type="Proteomes" id="UP000698800"/>
    </source>
</evidence>
<dbReference type="CDD" id="cd11060">
    <property type="entry name" value="CYP57A1-like"/>
    <property type="match status" value="1"/>
</dbReference>
<dbReference type="InterPro" id="IPR050121">
    <property type="entry name" value="Cytochrome_P450_monoxygenase"/>
</dbReference>
<dbReference type="GO" id="GO:0016705">
    <property type="term" value="F:oxidoreductase activity, acting on paired donors, with incorporation or reduction of molecular oxygen"/>
    <property type="evidence" value="ECO:0007669"/>
    <property type="project" value="InterPro"/>
</dbReference>
<dbReference type="AlphaFoldDB" id="A0A9P8I071"/>
<dbReference type="PANTHER" id="PTHR24305">
    <property type="entry name" value="CYTOCHROME P450"/>
    <property type="match status" value="1"/>
</dbReference>
<dbReference type="Gene3D" id="1.10.630.10">
    <property type="entry name" value="Cytochrome P450"/>
    <property type="match status" value="1"/>
</dbReference>
<name>A0A9P8I071_9PEZI</name>
<evidence type="ECO:0000256" key="3">
    <source>
        <dbReference type="ARBA" id="ARBA00022723"/>
    </source>
</evidence>
<dbReference type="InterPro" id="IPR002403">
    <property type="entry name" value="Cyt_P450_E_grp-IV"/>
</dbReference>
<evidence type="ECO:0000256" key="5">
    <source>
        <dbReference type="PIRSR" id="PIRSR602403-1"/>
    </source>
</evidence>
<feature type="binding site" description="axial binding residue" evidence="5">
    <location>
        <position position="451"/>
    </location>
    <ligand>
        <name>heme</name>
        <dbReference type="ChEBI" id="CHEBI:30413"/>
    </ligand>
    <ligandPart>
        <name>Fe</name>
        <dbReference type="ChEBI" id="CHEBI:18248"/>
    </ligandPart>
</feature>
<dbReference type="GO" id="GO:0004497">
    <property type="term" value="F:monooxygenase activity"/>
    <property type="evidence" value="ECO:0007669"/>
    <property type="project" value="InterPro"/>
</dbReference>
<comment type="similarity">
    <text evidence="2">Belongs to the cytochrome P450 family.</text>
</comment>
<keyword evidence="6" id="KW-0472">Membrane</keyword>